<dbReference type="GO" id="GO:0015074">
    <property type="term" value="P:DNA integration"/>
    <property type="evidence" value="ECO:0007669"/>
    <property type="project" value="UniProtKB-KW"/>
</dbReference>
<dbReference type="Gene3D" id="3.30.160.390">
    <property type="entry name" value="Integrase, DNA-binding domain"/>
    <property type="match status" value="1"/>
</dbReference>
<organism evidence="8 9">
    <name type="scientific">Oleomonas cavernae</name>
    <dbReference type="NCBI Taxonomy" id="2320859"/>
    <lineage>
        <taxon>Bacteria</taxon>
        <taxon>Pseudomonadati</taxon>
        <taxon>Pseudomonadota</taxon>
        <taxon>Alphaproteobacteria</taxon>
        <taxon>Acetobacterales</taxon>
        <taxon>Acetobacteraceae</taxon>
        <taxon>Oleomonas</taxon>
    </lineage>
</organism>
<dbReference type="InterPro" id="IPR025166">
    <property type="entry name" value="Integrase_DNA_bind_dom"/>
</dbReference>
<evidence type="ECO:0000256" key="1">
    <source>
        <dbReference type="ARBA" id="ARBA00008857"/>
    </source>
</evidence>
<dbReference type="SUPFAM" id="SSF56349">
    <property type="entry name" value="DNA breaking-rejoining enzymes"/>
    <property type="match status" value="1"/>
</dbReference>
<dbReference type="Gene3D" id="1.10.150.130">
    <property type="match status" value="1"/>
</dbReference>
<dbReference type="OrthoDB" id="7298605at2"/>
<dbReference type="EMBL" id="QYUK01000011">
    <property type="protein sequence ID" value="RJF86365.1"/>
    <property type="molecule type" value="Genomic_DNA"/>
</dbReference>
<name>A0A418W8M7_9PROT</name>
<dbReference type="CDD" id="cd00796">
    <property type="entry name" value="INT_Rci_Hp1_C"/>
    <property type="match status" value="1"/>
</dbReference>
<sequence>MPILKLGRKALSNLPAVTKATFYYDDELKGFGLRVMPSGQKTWIVEYRPGVGGRGTTKRRVAIGSAGVLTPDQARKAAKDILAAARLGEDPGAEKAEARQSATLEKLPRRYEEEAGASRKQSTKDLYAIYWRCHIRPHLGSKRPRDVTKADIAEMHRKVGKDHPATANRLVAVLGRFFVWLEDEAEVPPGFNPARKIELFPEQGKERYLTTGEFARLGASIREAETIGIEWKPTDWSKPKAEHTPKLPENRRTIISQHSAAALRLLIFTGARLREILNLQWRHVDLERGLLLLPDSKTGKKTIALGGPAIALLKELPRSGTFVIAGDDPDKPKPDLKRPWALVSQHAGLADVRIHDLRHSFASIGAGSGLGLPIIGKLLGHADVETTQRYTHLDAAPLRRASDAISSIIAQALDRHRDRPEGGTADQSGAA</sequence>
<comment type="similarity">
    <text evidence="1">Belongs to the 'phage' integrase family.</text>
</comment>
<dbReference type="PANTHER" id="PTHR30629:SF2">
    <property type="entry name" value="PROPHAGE INTEGRASE INTS-RELATED"/>
    <property type="match status" value="1"/>
</dbReference>
<dbReference type="InterPro" id="IPR011010">
    <property type="entry name" value="DNA_brk_join_enz"/>
</dbReference>
<evidence type="ECO:0000256" key="4">
    <source>
        <dbReference type="ARBA" id="ARBA00023172"/>
    </source>
</evidence>
<evidence type="ECO:0000259" key="7">
    <source>
        <dbReference type="PROSITE" id="PS51900"/>
    </source>
</evidence>
<dbReference type="Gene3D" id="1.10.443.10">
    <property type="entry name" value="Intergrase catalytic core"/>
    <property type="match status" value="1"/>
</dbReference>
<dbReference type="PROSITE" id="PS51898">
    <property type="entry name" value="TYR_RECOMBINASE"/>
    <property type="match status" value="1"/>
</dbReference>
<evidence type="ECO:0000313" key="8">
    <source>
        <dbReference type="EMBL" id="RJF86365.1"/>
    </source>
</evidence>
<keyword evidence="9" id="KW-1185">Reference proteome</keyword>
<feature type="domain" description="Core-binding (CB)" evidence="7">
    <location>
        <begin position="102"/>
        <end position="182"/>
    </location>
</feature>
<proteinExistence type="inferred from homology"/>
<dbReference type="InterPro" id="IPR010998">
    <property type="entry name" value="Integrase_recombinase_N"/>
</dbReference>
<dbReference type="PANTHER" id="PTHR30629">
    <property type="entry name" value="PROPHAGE INTEGRASE"/>
    <property type="match status" value="1"/>
</dbReference>
<feature type="domain" description="Tyr recombinase" evidence="6">
    <location>
        <begin position="229"/>
        <end position="403"/>
    </location>
</feature>
<dbReference type="AlphaFoldDB" id="A0A418W8M7"/>
<keyword evidence="3 5" id="KW-0238">DNA-binding</keyword>
<evidence type="ECO:0000256" key="3">
    <source>
        <dbReference type="ARBA" id="ARBA00023125"/>
    </source>
</evidence>
<dbReference type="GO" id="GO:0006310">
    <property type="term" value="P:DNA recombination"/>
    <property type="evidence" value="ECO:0007669"/>
    <property type="project" value="UniProtKB-KW"/>
</dbReference>
<dbReference type="Pfam" id="PF13356">
    <property type="entry name" value="Arm-DNA-bind_3"/>
    <property type="match status" value="1"/>
</dbReference>
<protein>
    <submittedName>
        <fullName evidence="8">DUF4102 domain-containing protein</fullName>
    </submittedName>
</protein>
<accession>A0A418W8M7</accession>
<keyword evidence="2" id="KW-0229">DNA integration</keyword>
<dbReference type="InterPro" id="IPR002104">
    <property type="entry name" value="Integrase_catalytic"/>
</dbReference>
<evidence type="ECO:0000256" key="2">
    <source>
        <dbReference type="ARBA" id="ARBA00022908"/>
    </source>
</evidence>
<evidence type="ECO:0000256" key="5">
    <source>
        <dbReference type="PROSITE-ProRule" id="PRU01248"/>
    </source>
</evidence>
<dbReference type="InterPro" id="IPR038488">
    <property type="entry name" value="Integrase_DNA-bd_sf"/>
</dbReference>
<dbReference type="InterPro" id="IPR013762">
    <property type="entry name" value="Integrase-like_cat_sf"/>
</dbReference>
<dbReference type="GO" id="GO:0003677">
    <property type="term" value="F:DNA binding"/>
    <property type="evidence" value="ECO:0007669"/>
    <property type="project" value="UniProtKB-UniRule"/>
</dbReference>
<reference evidence="8 9" key="1">
    <citation type="submission" date="2018-09" db="EMBL/GenBank/DDBJ databases">
        <authorList>
            <person name="Zhu H."/>
        </authorList>
    </citation>
    <scope>NUCLEOTIDE SEQUENCE [LARGE SCALE GENOMIC DNA]</scope>
    <source>
        <strain evidence="8 9">K1W22B-8</strain>
    </source>
</reference>
<dbReference type="InterPro" id="IPR044068">
    <property type="entry name" value="CB"/>
</dbReference>
<keyword evidence="4" id="KW-0233">DNA recombination</keyword>
<gene>
    <name evidence="8" type="ORF">D3874_04450</name>
</gene>
<dbReference type="Proteomes" id="UP000284605">
    <property type="component" value="Unassembled WGS sequence"/>
</dbReference>
<evidence type="ECO:0000259" key="6">
    <source>
        <dbReference type="PROSITE" id="PS51898"/>
    </source>
</evidence>
<dbReference type="RefSeq" id="WP_119782121.1">
    <property type="nucleotide sequence ID" value="NZ_QYUK01000011.1"/>
</dbReference>
<dbReference type="PROSITE" id="PS51900">
    <property type="entry name" value="CB"/>
    <property type="match status" value="1"/>
</dbReference>
<dbReference type="InterPro" id="IPR050808">
    <property type="entry name" value="Phage_Integrase"/>
</dbReference>
<evidence type="ECO:0000313" key="9">
    <source>
        <dbReference type="Proteomes" id="UP000284605"/>
    </source>
</evidence>
<comment type="caution">
    <text evidence="8">The sequence shown here is derived from an EMBL/GenBank/DDBJ whole genome shotgun (WGS) entry which is preliminary data.</text>
</comment>
<dbReference type="Pfam" id="PF00589">
    <property type="entry name" value="Phage_integrase"/>
    <property type="match status" value="1"/>
</dbReference>